<evidence type="ECO:0000313" key="3">
    <source>
        <dbReference type="EMBL" id="KUO18757.1"/>
    </source>
</evidence>
<dbReference type="Gene3D" id="3.40.50.10140">
    <property type="entry name" value="Toll/interleukin-1 receptor homology (TIR) domain"/>
    <property type="match status" value="1"/>
</dbReference>
<keyword evidence="4" id="KW-1185">Reference proteome</keyword>
<dbReference type="InterPro" id="IPR013568">
    <property type="entry name" value="SEFIR_dom"/>
</dbReference>
<dbReference type="AlphaFoldDB" id="A0A124IEM3"/>
<proteinExistence type="predicted"/>
<dbReference type="Pfam" id="PF13676">
    <property type="entry name" value="TIR_2"/>
    <property type="match status" value="1"/>
</dbReference>
<dbReference type="EMBL" id="LMXB01000058">
    <property type="protein sequence ID" value="KUO18757.1"/>
    <property type="molecule type" value="Genomic_DNA"/>
</dbReference>
<sequence>MFISYSHDSEDHRKAVLRLAHRLQKAGLDVGFDRFVEHEPPASWPSWMRQELNRADFVLLVVTEVYRKRFLGESVVDRGFGVRWEGTLIASELYYTTSEKARFLPVVLRAEDRPLIPSPLDQTSWFVIGESADADIAELLRVLRREPLAGVHRGADPVGWFDGITPALEIGETIGDGDLAAIEDALPHLRGPQWARAVHFAGVLHRQRGELMQAITCFTRVRETTLHAHLHQAATDQLASLLPEFDAHYGEQGPVAAARAWLECLGRGEDREAWKRLDRNLRLALAQEWISANQAHPEVSRHGRDVLAAALAQPEPTHTLAEHLLSGKLAALRSHYAEWDADTWGAASTPRRIGVDYEVVLMAAADDGILVADEQPLRTFPLLLRRVGPEWLVANFRVAYVIPGWPPRHGDIPPSAVRDTQGSTEGEGNGHGG</sequence>
<dbReference type="Proteomes" id="UP000053260">
    <property type="component" value="Unassembled WGS sequence"/>
</dbReference>
<protein>
    <recommendedName>
        <fullName evidence="2">SEFIR domain-containing protein</fullName>
    </recommendedName>
</protein>
<dbReference type="GO" id="GO:0007165">
    <property type="term" value="P:signal transduction"/>
    <property type="evidence" value="ECO:0007669"/>
    <property type="project" value="InterPro"/>
</dbReference>
<dbReference type="PROSITE" id="PS51534">
    <property type="entry name" value="SEFIR"/>
    <property type="match status" value="1"/>
</dbReference>
<evidence type="ECO:0000256" key="1">
    <source>
        <dbReference type="SAM" id="MobiDB-lite"/>
    </source>
</evidence>
<feature type="region of interest" description="Disordered" evidence="1">
    <location>
        <begin position="410"/>
        <end position="433"/>
    </location>
</feature>
<dbReference type="InterPro" id="IPR000157">
    <property type="entry name" value="TIR_dom"/>
</dbReference>
<dbReference type="InterPro" id="IPR035897">
    <property type="entry name" value="Toll_tir_struct_dom_sf"/>
</dbReference>
<organism evidence="3 4">
    <name type="scientific">Streptomyces dysideae</name>
    <dbReference type="NCBI Taxonomy" id="909626"/>
    <lineage>
        <taxon>Bacteria</taxon>
        <taxon>Bacillati</taxon>
        <taxon>Actinomycetota</taxon>
        <taxon>Actinomycetes</taxon>
        <taxon>Kitasatosporales</taxon>
        <taxon>Streptomycetaceae</taxon>
        <taxon>Streptomyces</taxon>
    </lineage>
</organism>
<name>A0A124IEM3_9ACTN</name>
<feature type="domain" description="SEFIR" evidence="2">
    <location>
        <begin position="1"/>
        <end position="137"/>
    </location>
</feature>
<evidence type="ECO:0000313" key="4">
    <source>
        <dbReference type="Proteomes" id="UP000053260"/>
    </source>
</evidence>
<reference evidence="3 4" key="1">
    <citation type="submission" date="2015-10" db="EMBL/GenBank/DDBJ databases">
        <title>Draft genome sequence of Streptomyces sp. RV15, isolated from a marine sponge.</title>
        <authorList>
            <person name="Ruckert C."/>
            <person name="Abdelmohsen U.R."/>
            <person name="Winkler A."/>
            <person name="Hentschel U."/>
            <person name="Kalinowski J."/>
            <person name="Kampfer P."/>
            <person name="Glaeser S."/>
        </authorList>
    </citation>
    <scope>NUCLEOTIDE SEQUENCE [LARGE SCALE GENOMIC DNA]</scope>
    <source>
        <strain evidence="3 4">RV15</strain>
    </source>
</reference>
<accession>A0A124IEM3</accession>
<dbReference type="STRING" id="909626.AQJ91_23045"/>
<evidence type="ECO:0000259" key="2">
    <source>
        <dbReference type="PROSITE" id="PS51534"/>
    </source>
</evidence>
<gene>
    <name evidence="3" type="ORF">AQJ91_23045</name>
</gene>
<comment type="caution">
    <text evidence="3">The sequence shown here is derived from an EMBL/GenBank/DDBJ whole genome shotgun (WGS) entry which is preliminary data.</text>
</comment>